<proteinExistence type="predicted"/>
<dbReference type="PANTHER" id="PTHR33307">
    <property type="entry name" value="ALPHA-RHAMNOSIDASE (EUROFUNG)"/>
    <property type="match status" value="1"/>
</dbReference>
<dbReference type="Gene3D" id="2.60.40.10">
    <property type="entry name" value="Immunoglobulins"/>
    <property type="match status" value="1"/>
</dbReference>
<gene>
    <name evidence="1" type="ORF">QD47_21095</name>
</gene>
<organism evidence="1 2">
    <name type="scientific">Paenibacillus terrae</name>
    <dbReference type="NCBI Taxonomy" id="159743"/>
    <lineage>
        <taxon>Bacteria</taxon>
        <taxon>Bacillati</taxon>
        <taxon>Bacillota</taxon>
        <taxon>Bacilli</taxon>
        <taxon>Bacillales</taxon>
        <taxon>Paenibacillaceae</taxon>
        <taxon>Paenibacillus</taxon>
    </lineage>
</organism>
<reference evidence="1 2" key="1">
    <citation type="submission" date="2014-11" db="EMBL/GenBank/DDBJ databases">
        <title>Draft Genome Sequences of Paenibacillus polymyxa NRRL B-30509 and Paenibacillus terrae NRRL B-30644, Strains from a Poultry Environment that Produce Tridecaptin A and Paenicidins.</title>
        <authorList>
            <person name="van Belkum M.J."/>
            <person name="Lohans C.T."/>
            <person name="Vederas J.C."/>
        </authorList>
    </citation>
    <scope>NUCLEOTIDE SEQUENCE [LARGE SCALE GENOMIC DNA]</scope>
    <source>
        <strain evidence="1 2">NRRL B-30644</strain>
    </source>
</reference>
<dbReference type="Pfam" id="PF25788">
    <property type="entry name" value="Ig_Rha78A_N"/>
    <property type="match status" value="1"/>
</dbReference>
<dbReference type="InterPro" id="IPR013783">
    <property type="entry name" value="Ig-like_fold"/>
</dbReference>
<dbReference type="AlphaFoldDB" id="A0A0D7X0Z1"/>
<protein>
    <submittedName>
        <fullName evidence="1">Uncharacterized protein</fullName>
    </submittedName>
</protein>
<comment type="caution">
    <text evidence="1">The sequence shown here is derived from an EMBL/GenBank/DDBJ whole genome shotgun (WGS) entry which is preliminary data.</text>
</comment>
<dbReference type="PATRIC" id="fig|159743.3.peg.4687"/>
<evidence type="ECO:0000313" key="1">
    <source>
        <dbReference type="EMBL" id="KJD43672.1"/>
    </source>
</evidence>
<dbReference type="Proteomes" id="UP000032534">
    <property type="component" value="Unassembled WGS sequence"/>
</dbReference>
<evidence type="ECO:0000313" key="2">
    <source>
        <dbReference type="Proteomes" id="UP000032534"/>
    </source>
</evidence>
<sequence length="168" mass="19797">MLKVKALRCEHLNNPIGLGCKKPRLSWQIESDKMYVSQKRFQLQVSVNPTFELLIWNHFAYSDQSILFPYEGPPLESGQRYYYRVKVWAQGAGDTEPEESKWSESGFWEMGLLHEQDWKAQWITVKERSINEEFQTRAPFATSKCFSVEGKVKKQSFMLQAWVCMNWS</sequence>
<dbReference type="InterPro" id="IPR016007">
    <property type="entry name" value="Alpha_rhamnosid"/>
</dbReference>
<dbReference type="EMBL" id="JTHP01000051">
    <property type="protein sequence ID" value="KJD43672.1"/>
    <property type="molecule type" value="Genomic_DNA"/>
</dbReference>
<name>A0A0D7X0Z1_9BACL</name>
<accession>A0A0D7X0Z1</accession>
<keyword evidence="2" id="KW-1185">Reference proteome</keyword>
<dbReference type="PANTHER" id="PTHR33307:SF6">
    <property type="entry name" value="ALPHA-RHAMNOSIDASE (EUROFUNG)-RELATED"/>
    <property type="match status" value="1"/>
</dbReference>